<dbReference type="PRINTS" id="PR00344">
    <property type="entry name" value="BCTRLSENSOR"/>
</dbReference>
<dbReference type="Gene3D" id="2.60.200.20">
    <property type="match status" value="1"/>
</dbReference>
<feature type="region of interest" description="Disordered" evidence="9">
    <location>
        <begin position="560"/>
        <end position="596"/>
    </location>
</feature>
<dbReference type="Pfam" id="PF00498">
    <property type="entry name" value="FHA"/>
    <property type="match status" value="1"/>
</dbReference>
<dbReference type="InterPro" id="IPR036890">
    <property type="entry name" value="HATPase_C_sf"/>
</dbReference>
<accession>A0A5C5Y3R6</accession>
<dbReference type="PROSITE" id="PS50006">
    <property type="entry name" value="FHA_DOMAIN"/>
    <property type="match status" value="1"/>
</dbReference>
<dbReference type="PANTHER" id="PTHR43065:SF10">
    <property type="entry name" value="PEROXIDE STRESS-ACTIVATED HISTIDINE KINASE MAK3"/>
    <property type="match status" value="1"/>
</dbReference>
<keyword evidence="6" id="KW-0418">Kinase</keyword>
<dbReference type="Gene3D" id="3.30.565.10">
    <property type="entry name" value="Histidine kinase-like ATPase, C-terminal domain"/>
    <property type="match status" value="1"/>
</dbReference>
<dbReference type="PROSITE" id="PS50109">
    <property type="entry name" value="HIS_KIN"/>
    <property type="match status" value="1"/>
</dbReference>
<dbReference type="InterPro" id="IPR004358">
    <property type="entry name" value="Sig_transdc_His_kin-like_C"/>
</dbReference>
<protein>
    <recommendedName>
        <fullName evidence="2">histidine kinase</fullName>
        <ecNumber evidence="2">2.7.13.3</ecNumber>
    </recommendedName>
</protein>
<comment type="caution">
    <text evidence="12">The sequence shown here is derived from an EMBL/GenBank/DDBJ whole genome shotgun (WGS) entry which is preliminary data.</text>
</comment>
<evidence type="ECO:0000256" key="7">
    <source>
        <dbReference type="ARBA" id="ARBA00022840"/>
    </source>
</evidence>
<reference evidence="12 13" key="1">
    <citation type="submission" date="2019-02" db="EMBL/GenBank/DDBJ databases">
        <title>Deep-cultivation of Planctomycetes and their phenomic and genomic characterization uncovers novel biology.</title>
        <authorList>
            <person name="Wiegand S."/>
            <person name="Jogler M."/>
            <person name="Boedeker C."/>
            <person name="Pinto D."/>
            <person name="Vollmers J."/>
            <person name="Rivas-Marin E."/>
            <person name="Kohn T."/>
            <person name="Peeters S.H."/>
            <person name="Heuer A."/>
            <person name="Rast P."/>
            <person name="Oberbeckmann S."/>
            <person name="Bunk B."/>
            <person name="Jeske O."/>
            <person name="Meyerdierks A."/>
            <person name="Storesund J.E."/>
            <person name="Kallscheuer N."/>
            <person name="Luecker S."/>
            <person name="Lage O.M."/>
            <person name="Pohl T."/>
            <person name="Merkel B.J."/>
            <person name="Hornburger P."/>
            <person name="Mueller R.-W."/>
            <person name="Bruemmer F."/>
            <person name="Labrenz M."/>
            <person name="Spormann A.M."/>
            <person name="Op Den Camp H."/>
            <person name="Overmann J."/>
            <person name="Amann R."/>
            <person name="Jetten M.S.M."/>
            <person name="Mascher T."/>
            <person name="Medema M.H."/>
            <person name="Devos D.P."/>
            <person name="Kaster A.-K."/>
            <person name="Ovreas L."/>
            <person name="Rohde M."/>
            <person name="Galperin M.Y."/>
            <person name="Jogler C."/>
        </authorList>
    </citation>
    <scope>NUCLEOTIDE SEQUENCE [LARGE SCALE GENOMIC DNA]</scope>
    <source>
        <strain evidence="12 13">Pan14r</strain>
    </source>
</reference>
<keyword evidence="8" id="KW-0902">Two-component regulatory system</keyword>
<dbReference type="GO" id="GO:0000155">
    <property type="term" value="F:phosphorelay sensor kinase activity"/>
    <property type="evidence" value="ECO:0007669"/>
    <property type="project" value="InterPro"/>
</dbReference>
<dbReference type="SUPFAM" id="SSF55781">
    <property type="entry name" value="GAF domain-like"/>
    <property type="match status" value="1"/>
</dbReference>
<dbReference type="InterPro" id="IPR003661">
    <property type="entry name" value="HisK_dim/P_dom"/>
</dbReference>
<dbReference type="CDD" id="cd00060">
    <property type="entry name" value="FHA"/>
    <property type="match status" value="1"/>
</dbReference>
<evidence type="ECO:0000256" key="4">
    <source>
        <dbReference type="ARBA" id="ARBA00022679"/>
    </source>
</evidence>
<dbReference type="SMART" id="SM00240">
    <property type="entry name" value="FHA"/>
    <property type="match status" value="1"/>
</dbReference>
<gene>
    <name evidence="12" type="primary">garA_1</name>
    <name evidence="12" type="ORF">Pan14r_18660</name>
</gene>
<evidence type="ECO:0000256" key="9">
    <source>
        <dbReference type="SAM" id="MobiDB-lite"/>
    </source>
</evidence>
<feature type="compositionally biased region" description="Polar residues" evidence="9">
    <location>
        <begin position="285"/>
        <end position="294"/>
    </location>
</feature>
<evidence type="ECO:0000313" key="12">
    <source>
        <dbReference type="EMBL" id="TWT69578.1"/>
    </source>
</evidence>
<organism evidence="12 13">
    <name type="scientific">Crateriforma conspicua</name>
    <dbReference type="NCBI Taxonomy" id="2527996"/>
    <lineage>
        <taxon>Bacteria</taxon>
        <taxon>Pseudomonadati</taxon>
        <taxon>Planctomycetota</taxon>
        <taxon>Planctomycetia</taxon>
        <taxon>Planctomycetales</taxon>
        <taxon>Planctomycetaceae</taxon>
        <taxon>Crateriforma</taxon>
    </lineage>
</organism>
<comment type="catalytic activity">
    <reaction evidence="1">
        <text>ATP + protein L-histidine = ADP + protein N-phospho-L-histidine.</text>
        <dbReference type="EC" id="2.7.13.3"/>
    </reaction>
</comment>
<feature type="compositionally biased region" description="Low complexity" evidence="9">
    <location>
        <begin position="563"/>
        <end position="582"/>
    </location>
</feature>
<dbReference type="Proteomes" id="UP000317238">
    <property type="component" value="Unassembled WGS sequence"/>
</dbReference>
<evidence type="ECO:0000256" key="8">
    <source>
        <dbReference type="ARBA" id="ARBA00023012"/>
    </source>
</evidence>
<dbReference type="InterPro" id="IPR000253">
    <property type="entry name" value="FHA_dom"/>
</dbReference>
<evidence type="ECO:0000256" key="1">
    <source>
        <dbReference type="ARBA" id="ARBA00000085"/>
    </source>
</evidence>
<keyword evidence="5" id="KW-0547">Nucleotide-binding</keyword>
<evidence type="ECO:0000256" key="6">
    <source>
        <dbReference type="ARBA" id="ARBA00022777"/>
    </source>
</evidence>
<feature type="domain" description="Histidine kinase" evidence="11">
    <location>
        <begin position="420"/>
        <end position="686"/>
    </location>
</feature>
<dbReference type="Pfam" id="PF01590">
    <property type="entry name" value="GAF"/>
    <property type="match status" value="1"/>
</dbReference>
<dbReference type="InterPro" id="IPR003018">
    <property type="entry name" value="GAF"/>
</dbReference>
<name>A0A5C5Y3R6_9PLAN</name>
<feature type="region of interest" description="Disordered" evidence="9">
    <location>
        <begin position="692"/>
        <end position="712"/>
    </location>
</feature>
<dbReference type="InterPro" id="IPR003594">
    <property type="entry name" value="HATPase_dom"/>
</dbReference>
<keyword evidence="3" id="KW-0597">Phosphoprotein</keyword>
<dbReference type="InterPro" id="IPR005467">
    <property type="entry name" value="His_kinase_dom"/>
</dbReference>
<dbReference type="EMBL" id="SJPL01000001">
    <property type="protein sequence ID" value="TWT69578.1"/>
    <property type="molecule type" value="Genomic_DNA"/>
</dbReference>
<dbReference type="InterPro" id="IPR036097">
    <property type="entry name" value="HisK_dim/P_sf"/>
</dbReference>
<evidence type="ECO:0000259" key="11">
    <source>
        <dbReference type="PROSITE" id="PS50109"/>
    </source>
</evidence>
<dbReference type="SMART" id="SM00388">
    <property type="entry name" value="HisKA"/>
    <property type="match status" value="1"/>
</dbReference>
<dbReference type="SUPFAM" id="SSF55874">
    <property type="entry name" value="ATPase domain of HSP90 chaperone/DNA topoisomerase II/histidine kinase"/>
    <property type="match status" value="1"/>
</dbReference>
<dbReference type="SUPFAM" id="SSF49879">
    <property type="entry name" value="SMAD/FHA domain"/>
    <property type="match status" value="1"/>
</dbReference>
<dbReference type="SMART" id="SM00065">
    <property type="entry name" value="GAF"/>
    <property type="match status" value="1"/>
</dbReference>
<sequence length="712" mass="77280">MAQTCGTFFTDAAPITIGAMPIHATTYQRWQVGPAGTTVGRRTVRTGRLDSCPSYLFSTILPMASLFVVRGRNQGSYFQLRSAVHRIGREGHCDIQLLDSEVSRTHAEIRCQATAGKYQLLDLGSSNGTRINGEKVQNHWLQSGDRIEIGQSLMIFTGTGLPASLDAAHGVDIVGKSRDSEASQIVSSLSRSAATGPPSASDAERSLEVIYRTAIAVGRGEDLDTVLDRILQLVFDWVDADRGCIMLKDPDTGQLQPAARCDRQLSKPNKSLGKSDSLHLAASPKSDSSSATKVNSDERIAISRTILDYVIDRREGVRTTDAKGDDRFESAASIVQAGVREALCVPLQGRYDIVGALYVDTYSSPGRLMQSGGQPRFTDEHLRLITAIGYQAALAIEDTFYYSALVQSERLAAMGQTIAMISHHVKNILQGIRGGSYLIDAGLKRDDNDAVRRGWSIVERNQDRISNLVLDMLSFSKEREPERIDADLNATVSDVIELMHSRARELDVQLGCDLAEDLPIAKFDPDAIHRALLNLVTNAIDAAKAGVDARDDVTDSVTEIRSTEQTTDDISSTSDTLESLTSHTPTGPLAEDVPNDGEDQAKVFVQTKFVAGHGWRVDVIDNGLGVPPEQREKIFSLFESSKGSTGTGLGLPVSAKILREHDGDIQVLDSPVGRGSCFRIWLPCEKTDSTGAIHSTNMPDDAVVTDHDTENS</sequence>
<dbReference type="InterPro" id="IPR029016">
    <property type="entry name" value="GAF-like_dom_sf"/>
</dbReference>
<evidence type="ECO:0000256" key="2">
    <source>
        <dbReference type="ARBA" id="ARBA00012438"/>
    </source>
</evidence>
<dbReference type="CDD" id="cd00082">
    <property type="entry name" value="HisKA"/>
    <property type="match status" value="1"/>
</dbReference>
<evidence type="ECO:0000313" key="13">
    <source>
        <dbReference type="Proteomes" id="UP000317238"/>
    </source>
</evidence>
<dbReference type="Pfam" id="PF02518">
    <property type="entry name" value="HATPase_c"/>
    <property type="match status" value="1"/>
</dbReference>
<keyword evidence="7" id="KW-0067">ATP-binding</keyword>
<dbReference type="AlphaFoldDB" id="A0A5C5Y3R6"/>
<dbReference type="PANTHER" id="PTHR43065">
    <property type="entry name" value="SENSOR HISTIDINE KINASE"/>
    <property type="match status" value="1"/>
</dbReference>
<evidence type="ECO:0000256" key="3">
    <source>
        <dbReference type="ARBA" id="ARBA00022553"/>
    </source>
</evidence>
<dbReference type="Gene3D" id="3.30.450.40">
    <property type="match status" value="1"/>
</dbReference>
<feature type="domain" description="FHA" evidence="10">
    <location>
        <begin position="85"/>
        <end position="136"/>
    </location>
</feature>
<dbReference type="GO" id="GO:0005524">
    <property type="term" value="F:ATP binding"/>
    <property type="evidence" value="ECO:0007669"/>
    <property type="project" value="UniProtKB-KW"/>
</dbReference>
<evidence type="ECO:0000256" key="5">
    <source>
        <dbReference type="ARBA" id="ARBA00022741"/>
    </source>
</evidence>
<keyword evidence="4" id="KW-0808">Transferase</keyword>
<evidence type="ECO:0000259" key="10">
    <source>
        <dbReference type="PROSITE" id="PS50006"/>
    </source>
</evidence>
<keyword evidence="13" id="KW-1185">Reference proteome</keyword>
<proteinExistence type="predicted"/>
<dbReference type="SMART" id="SM00387">
    <property type="entry name" value="HATPase_c"/>
    <property type="match status" value="1"/>
</dbReference>
<dbReference type="SUPFAM" id="SSF47384">
    <property type="entry name" value="Homodimeric domain of signal transducing histidine kinase"/>
    <property type="match status" value="1"/>
</dbReference>
<dbReference type="InterPro" id="IPR008984">
    <property type="entry name" value="SMAD_FHA_dom_sf"/>
</dbReference>
<feature type="region of interest" description="Disordered" evidence="9">
    <location>
        <begin position="263"/>
        <end position="294"/>
    </location>
</feature>
<dbReference type="Gene3D" id="1.10.287.130">
    <property type="match status" value="1"/>
</dbReference>
<dbReference type="EC" id="2.7.13.3" evidence="2"/>